<dbReference type="Pfam" id="PF00702">
    <property type="entry name" value="Hydrolase"/>
    <property type="match status" value="1"/>
</dbReference>
<dbReference type="InterPro" id="IPR036412">
    <property type="entry name" value="HAD-like_sf"/>
</dbReference>
<dbReference type="OrthoDB" id="9809962at2"/>
<organism evidence="1 2">
    <name type="scientific">Carboxydocella sporoproducens DSM 16521</name>
    <dbReference type="NCBI Taxonomy" id="1121270"/>
    <lineage>
        <taxon>Bacteria</taxon>
        <taxon>Bacillati</taxon>
        <taxon>Bacillota</taxon>
        <taxon>Clostridia</taxon>
        <taxon>Eubacteriales</taxon>
        <taxon>Clostridiales Family XVI. Incertae Sedis</taxon>
        <taxon>Carboxydocella</taxon>
    </lineage>
</organism>
<dbReference type="Gene3D" id="3.40.50.1000">
    <property type="entry name" value="HAD superfamily/HAD-like"/>
    <property type="match status" value="1"/>
</dbReference>
<accession>A0A1T4QP18</accession>
<dbReference type="SFLD" id="SFLDG01129">
    <property type="entry name" value="C1.5:_HAD__Beta-PGM__Phosphata"/>
    <property type="match status" value="1"/>
</dbReference>
<dbReference type="SUPFAM" id="SSF56784">
    <property type="entry name" value="HAD-like"/>
    <property type="match status" value="1"/>
</dbReference>
<evidence type="ECO:0000313" key="1">
    <source>
        <dbReference type="EMBL" id="SKA05513.1"/>
    </source>
</evidence>
<dbReference type="CDD" id="cd01427">
    <property type="entry name" value="HAD_like"/>
    <property type="match status" value="1"/>
</dbReference>
<reference evidence="2" key="1">
    <citation type="submission" date="2017-02" db="EMBL/GenBank/DDBJ databases">
        <authorList>
            <person name="Varghese N."/>
            <person name="Submissions S."/>
        </authorList>
    </citation>
    <scope>NUCLEOTIDE SEQUENCE [LARGE SCALE GENOMIC DNA]</scope>
    <source>
        <strain evidence="2">DSM 16521</strain>
    </source>
</reference>
<protein>
    <submittedName>
        <fullName evidence="1">FMN phosphatase YigB, HAD superfamily</fullName>
    </submittedName>
</protein>
<keyword evidence="2" id="KW-1185">Reference proteome</keyword>
<dbReference type="EMBL" id="FUXM01000020">
    <property type="protein sequence ID" value="SKA05513.1"/>
    <property type="molecule type" value="Genomic_DNA"/>
</dbReference>
<gene>
    <name evidence="1" type="ORF">SAMN02745885_01740</name>
</gene>
<sequence>MKRDTILFDLDGTLLPIDQELFMQEYLQAVAEHFHWLADRKTFLRHFWQATEAMIANDGRLTNAEAFWHTFTRLTEKGQEELLPHFEKYYLEVFPQLKKCCQPTPLARQVVEKALAKGYQVVLATNPLFPVEATRERMHWAGIADLPWLHVTYYDSYRSSKPAVRYFLEVCENINRPPEACFMFGNDAQEDLVATTLGITTGLVTDCLIDRGEPTYPAHWRGTLAELLDWLDQLPAL</sequence>
<name>A0A1T4QP18_9FIRM</name>
<proteinExistence type="predicted"/>
<dbReference type="Proteomes" id="UP000189933">
    <property type="component" value="Unassembled WGS sequence"/>
</dbReference>
<dbReference type="RefSeq" id="WP_078665782.1">
    <property type="nucleotide sequence ID" value="NZ_FUXM01000020.1"/>
</dbReference>
<dbReference type="AlphaFoldDB" id="A0A1T4QP18"/>
<evidence type="ECO:0000313" key="2">
    <source>
        <dbReference type="Proteomes" id="UP000189933"/>
    </source>
</evidence>
<dbReference type="InterPro" id="IPR023214">
    <property type="entry name" value="HAD_sf"/>
</dbReference>
<dbReference type="SFLD" id="SFLDS00003">
    <property type="entry name" value="Haloacid_Dehalogenase"/>
    <property type="match status" value="1"/>
</dbReference>